<dbReference type="Proteomes" id="UP000292957">
    <property type="component" value="Unassembled WGS sequence"/>
</dbReference>
<evidence type="ECO:0000256" key="1">
    <source>
        <dbReference type="SAM" id="MobiDB-lite"/>
    </source>
</evidence>
<dbReference type="PANTHER" id="PTHR33104">
    <property type="entry name" value="SI:DKEY-29D5.2"/>
    <property type="match status" value="1"/>
</dbReference>
<protein>
    <recommendedName>
        <fullName evidence="2">CxC2-like cysteine cluster KDZ transposase-associated domain-containing protein</fullName>
    </recommendedName>
</protein>
<organism evidence="3">
    <name type="scientific">Dichomitus squalens</name>
    <dbReference type="NCBI Taxonomy" id="114155"/>
    <lineage>
        <taxon>Eukaryota</taxon>
        <taxon>Fungi</taxon>
        <taxon>Dikarya</taxon>
        <taxon>Basidiomycota</taxon>
        <taxon>Agaricomycotina</taxon>
        <taxon>Agaricomycetes</taxon>
        <taxon>Polyporales</taxon>
        <taxon>Polyporaceae</taxon>
        <taxon>Dichomitus</taxon>
    </lineage>
</organism>
<name>A0A4Q9M3U5_9APHY</name>
<dbReference type="OrthoDB" id="2738198at2759"/>
<evidence type="ECO:0000313" key="3">
    <source>
        <dbReference type="EMBL" id="TBU21534.1"/>
    </source>
</evidence>
<dbReference type="InterPro" id="IPR040521">
    <property type="entry name" value="KDZ"/>
</dbReference>
<feature type="domain" description="CxC2-like cysteine cluster KDZ transposase-associated" evidence="2">
    <location>
        <begin position="264"/>
        <end position="367"/>
    </location>
</feature>
<dbReference type="AlphaFoldDB" id="A0A4Q9M3U5"/>
<feature type="compositionally biased region" description="Low complexity" evidence="1">
    <location>
        <begin position="118"/>
        <end position="137"/>
    </location>
</feature>
<gene>
    <name evidence="3" type="ORF">BD311DRAFT_678099</name>
</gene>
<dbReference type="PANTHER" id="PTHR33104:SF2">
    <property type="entry name" value="CXC3 LIKE CYSTEINE CLUSTER DOMAIN-CONTAINING PROTEIN"/>
    <property type="match status" value="1"/>
</dbReference>
<feature type="region of interest" description="Disordered" evidence="1">
    <location>
        <begin position="114"/>
        <end position="167"/>
    </location>
</feature>
<dbReference type="InterPro" id="IPR041457">
    <property type="entry name" value="CxC2_KDZ-assoc"/>
</dbReference>
<feature type="region of interest" description="Disordered" evidence="1">
    <location>
        <begin position="1"/>
        <end position="59"/>
    </location>
</feature>
<sequence>MGSGTVKKKLKRVTDVLTSKRVQKPATAAPSTPTKKDTRGWQWHTPRRPQGRADCGHSQPLPALIGFLAAALSPRPKASAPATSRSQPASSPGHPPLSEVAPCCDFVAPSVPLAASVPTPSDHTPTETTTLDTSPDHQPTVQDGDADSIDSRLDDDDVDDQDGVHGNYHHPSTRCHKFLDFGYAILARDLLDERETPPLGDACPVCHATVASKAQNRRTLYYCEDCFTPVRKCIDCILTSHREHPFHRIHSWVAEKGCWLRVKLGDIGYQMALHHGGYRCPSATSEGRDIVVVHEHGIESVPVVYCACMDAPPDPSQLMEAGLWPATWEKPRSAITLAALKTFHSLSHNAHTNAHDFVAHLERLSDGVITVDVKDRVREFRIAIRTYGFVRACRRAGVDPCSDLPIGCLAVTCPACPQPGHNMRPGWEGRDEEFAHMDALHFCIDGNFHFNLKPKHTDPKDFPLTKGAAYFAHEDDFKAYIATTKPYPNEPSKCSQFVAMGAGKYKGPVSGIIALVCRHNFVLQGGIVDLTKGEKFLYTDFAFVSAMQRYRDLRMMVMMYDIACQYVVKLPRRIEDQFSPEKVKDFKSIDSARLPEKFVAGIGKYHEPMHTAECRPFNSLHKLPGVGDDFGENAEQKWAQIEGATAATKEMSAGHRHDIMNDLNSDENAQLVHGMVDHLCDKHEVAERRLEDAKTYLESVEKSIDDSELVSIWQKELAQWEVDVVDPKNHAHMSNPFEIASEASLTTKMIVNQLHDEHERDGNRYGVATVSAMEAALHLDNRRLALLRKINSCDGTDKDSKAIGAKLEHYRRDARICQDECHILLVPAVAKAVMDAQTSCQVLPPTFPRRIPSDDLAEKIAPFTDKPPSHEVAQGGKKRKCLSRAQKALQAMAAELQEPAILLPSAYHRLIRDHVGMKVAVATERKLREGLAAEALDRLRLHLTTYKALQLRKTQVSGVINNTNVDQRIAEKREATDRAKYEYRKNRHLLRILGMPEDDAKFKPLKDSDCSAFVITDAERQRGDSHRLPSWIWGDFSYVLQVRNGDIRQFLDDSLKAHWFRHGALVGRWKEAVRTRREEMYRTLRSYRRDRAKWLTRADDREKVGRLGSAAYARRQAYRYQRLAARAETKFPDVIYEAVGIPANKHIDPAG</sequence>
<dbReference type="Pfam" id="PF18803">
    <property type="entry name" value="CxC2"/>
    <property type="match status" value="1"/>
</dbReference>
<dbReference type="Pfam" id="PF18758">
    <property type="entry name" value="KDZ"/>
    <property type="match status" value="1"/>
</dbReference>
<evidence type="ECO:0000259" key="2">
    <source>
        <dbReference type="Pfam" id="PF18803"/>
    </source>
</evidence>
<reference evidence="3" key="1">
    <citation type="submission" date="2019-01" db="EMBL/GenBank/DDBJ databases">
        <title>Draft genome sequences of three monokaryotic isolates of the white-rot basidiomycete fungus Dichomitus squalens.</title>
        <authorList>
            <consortium name="DOE Joint Genome Institute"/>
            <person name="Lopez S.C."/>
            <person name="Andreopoulos B."/>
            <person name="Pangilinan J."/>
            <person name="Lipzen A."/>
            <person name="Riley R."/>
            <person name="Ahrendt S."/>
            <person name="Ng V."/>
            <person name="Barry K."/>
            <person name="Daum C."/>
            <person name="Grigoriev I.V."/>
            <person name="Hilden K.S."/>
            <person name="Makela M.R."/>
            <person name="de Vries R.P."/>
        </authorList>
    </citation>
    <scope>NUCLEOTIDE SEQUENCE [LARGE SCALE GENOMIC DNA]</scope>
    <source>
        <strain evidence="3">OM18370.1</strain>
    </source>
</reference>
<feature type="region of interest" description="Disordered" evidence="1">
    <location>
        <begin position="76"/>
        <end position="101"/>
    </location>
</feature>
<dbReference type="EMBL" id="ML143597">
    <property type="protein sequence ID" value="TBU21534.1"/>
    <property type="molecule type" value="Genomic_DNA"/>
</dbReference>
<feature type="compositionally biased region" description="Acidic residues" evidence="1">
    <location>
        <begin position="144"/>
        <end position="161"/>
    </location>
</feature>
<proteinExistence type="predicted"/>
<feature type="compositionally biased region" description="Polar residues" evidence="1">
    <location>
        <begin position="81"/>
        <end position="90"/>
    </location>
</feature>
<feature type="compositionally biased region" description="Basic residues" evidence="1">
    <location>
        <begin position="1"/>
        <end position="11"/>
    </location>
</feature>
<accession>A0A4Q9M3U5</accession>